<dbReference type="Proteomes" id="UP000245720">
    <property type="component" value="Unassembled WGS sequence"/>
</dbReference>
<sequence length="76" mass="8201">MPIAAPTIDMIATGANIRALIKGKGLKVADVQTVFGFNTPQAIFKWMRGDAMPSIDNIVILAHILDVPIDEIIITN</sequence>
<reference evidence="4 6" key="2">
    <citation type="submission" date="2016-11" db="EMBL/GenBank/DDBJ databases">
        <authorList>
            <person name="Jaros S."/>
            <person name="Januszkiewicz K."/>
            <person name="Wedrychowicz H."/>
        </authorList>
    </citation>
    <scope>NUCLEOTIDE SEQUENCE [LARGE SCALE GENOMIC DNA]</scope>
    <source>
        <strain evidence="4 6">Y1</strain>
    </source>
</reference>
<dbReference type="GO" id="GO:0003677">
    <property type="term" value="F:DNA binding"/>
    <property type="evidence" value="ECO:0007669"/>
    <property type="project" value="InterPro"/>
</dbReference>
<gene>
    <name evidence="2" type="ORF">IE37_03058</name>
    <name evidence="3" type="ORF">SAMN02910265_01084</name>
    <name evidence="4" type="ORF">SAMN04487860_12344</name>
</gene>
<name>A0A1K1ZGS9_RUMFL</name>
<dbReference type="EMBL" id="FNWV01000003">
    <property type="protein sequence ID" value="SEH50871.1"/>
    <property type="molecule type" value="Genomic_DNA"/>
</dbReference>
<evidence type="ECO:0000313" key="7">
    <source>
        <dbReference type="Proteomes" id="UP000245720"/>
    </source>
</evidence>
<dbReference type="EMBL" id="FRCT01000023">
    <property type="protein sequence ID" value="SHM91323.1"/>
    <property type="molecule type" value="Genomic_DNA"/>
</dbReference>
<evidence type="ECO:0000313" key="2">
    <source>
        <dbReference type="EMBL" id="PWJ10416.1"/>
    </source>
</evidence>
<feature type="domain" description="HTH cro/C1-type" evidence="1">
    <location>
        <begin position="17"/>
        <end position="72"/>
    </location>
</feature>
<dbReference type="InterPro" id="IPR001387">
    <property type="entry name" value="Cro/C1-type_HTH"/>
</dbReference>
<evidence type="ECO:0000313" key="5">
    <source>
        <dbReference type="Proteomes" id="UP000183190"/>
    </source>
</evidence>
<dbReference type="Pfam" id="PF01381">
    <property type="entry name" value="HTH_3"/>
    <property type="match status" value="1"/>
</dbReference>
<reference evidence="2 7" key="3">
    <citation type="submission" date="2018-05" db="EMBL/GenBank/DDBJ databases">
        <title>The Hungate 1000. A catalogue of reference genomes from the rumen microbiome.</title>
        <authorList>
            <person name="Kelly W."/>
        </authorList>
    </citation>
    <scope>NUCLEOTIDE SEQUENCE [LARGE SCALE GENOMIC DNA]</scope>
    <source>
        <strain evidence="2 7">SAb67</strain>
    </source>
</reference>
<dbReference type="Gene3D" id="1.10.260.40">
    <property type="entry name" value="lambda repressor-like DNA-binding domains"/>
    <property type="match status" value="1"/>
</dbReference>
<dbReference type="CDD" id="cd00093">
    <property type="entry name" value="HTH_XRE"/>
    <property type="match status" value="1"/>
</dbReference>
<dbReference type="EMBL" id="QGDI01000014">
    <property type="protein sequence ID" value="PWJ10416.1"/>
    <property type="molecule type" value="Genomic_DNA"/>
</dbReference>
<dbReference type="InterPro" id="IPR010982">
    <property type="entry name" value="Lambda_DNA-bd_dom_sf"/>
</dbReference>
<reference evidence="3 5" key="1">
    <citation type="submission" date="2016-10" db="EMBL/GenBank/DDBJ databases">
        <authorList>
            <person name="de Groot N.N."/>
        </authorList>
    </citation>
    <scope>NUCLEOTIDE SEQUENCE [LARGE SCALE GENOMIC DNA]</scope>
    <source>
        <strain evidence="3 5">YAD2003</strain>
    </source>
</reference>
<dbReference type="AlphaFoldDB" id="A0A1K1ZGS9"/>
<dbReference type="SMART" id="SM00530">
    <property type="entry name" value="HTH_XRE"/>
    <property type="match status" value="1"/>
</dbReference>
<organism evidence="2 7">
    <name type="scientific">Ruminococcus flavefaciens</name>
    <dbReference type="NCBI Taxonomy" id="1265"/>
    <lineage>
        <taxon>Bacteria</taxon>
        <taxon>Bacillati</taxon>
        <taxon>Bacillota</taxon>
        <taxon>Clostridia</taxon>
        <taxon>Eubacteriales</taxon>
        <taxon>Oscillospiraceae</taxon>
        <taxon>Ruminococcus</taxon>
    </lineage>
</organism>
<dbReference type="Proteomes" id="UP000183190">
    <property type="component" value="Unassembled WGS sequence"/>
</dbReference>
<dbReference type="RefSeq" id="WP_028519945.1">
    <property type="nucleotide sequence ID" value="NZ_CACVNT010000078.1"/>
</dbReference>
<dbReference type="PROSITE" id="PS50943">
    <property type="entry name" value="HTH_CROC1"/>
    <property type="match status" value="1"/>
</dbReference>
<dbReference type="Proteomes" id="UP000184394">
    <property type="component" value="Unassembled WGS sequence"/>
</dbReference>
<evidence type="ECO:0000313" key="6">
    <source>
        <dbReference type="Proteomes" id="UP000184394"/>
    </source>
</evidence>
<evidence type="ECO:0000259" key="1">
    <source>
        <dbReference type="PROSITE" id="PS50943"/>
    </source>
</evidence>
<proteinExistence type="predicted"/>
<dbReference type="SUPFAM" id="SSF47413">
    <property type="entry name" value="lambda repressor-like DNA-binding domains"/>
    <property type="match status" value="1"/>
</dbReference>
<evidence type="ECO:0000313" key="4">
    <source>
        <dbReference type="EMBL" id="SHM91323.1"/>
    </source>
</evidence>
<accession>A0A1K1ZGS9</accession>
<protein>
    <submittedName>
        <fullName evidence="2 3">Helix-turn-helix</fullName>
    </submittedName>
</protein>
<evidence type="ECO:0000313" key="3">
    <source>
        <dbReference type="EMBL" id="SEH50871.1"/>
    </source>
</evidence>